<feature type="transmembrane region" description="Helical" evidence="1">
    <location>
        <begin position="9"/>
        <end position="30"/>
    </location>
</feature>
<keyword evidence="1" id="KW-0812">Transmembrane</keyword>
<dbReference type="EMBL" id="LT629749">
    <property type="protein sequence ID" value="SDR68557.1"/>
    <property type="molecule type" value="Genomic_DNA"/>
</dbReference>
<name>A0A1H1L2E0_9ACTN</name>
<keyword evidence="1" id="KW-0472">Membrane</keyword>
<sequence>MAGMRQQRVVGAVALAVAGVLAVVLVVGVVEALGSGRWALASTAAVLAAAAMSQWAAGRARSRGGRLLAGEIALLVGLGVLGLVLCGLDFVTGDRGSRAFTVLFAAGLIAVVGGVVGSYRRPSGPGTTGA</sequence>
<proteinExistence type="predicted"/>
<feature type="transmembrane region" description="Helical" evidence="1">
    <location>
        <begin position="97"/>
        <end position="116"/>
    </location>
</feature>
<evidence type="ECO:0000256" key="1">
    <source>
        <dbReference type="SAM" id="Phobius"/>
    </source>
</evidence>
<accession>A0A1H1L2E0</accession>
<dbReference type="Proteomes" id="UP000199092">
    <property type="component" value="Chromosome I"/>
</dbReference>
<organism evidence="2 3">
    <name type="scientific">Friedmanniella luteola</name>
    <dbReference type="NCBI Taxonomy" id="546871"/>
    <lineage>
        <taxon>Bacteria</taxon>
        <taxon>Bacillati</taxon>
        <taxon>Actinomycetota</taxon>
        <taxon>Actinomycetes</taxon>
        <taxon>Propionibacteriales</taxon>
        <taxon>Nocardioidaceae</taxon>
        <taxon>Friedmanniella</taxon>
    </lineage>
</organism>
<dbReference type="AlphaFoldDB" id="A0A1H1L2E0"/>
<keyword evidence="3" id="KW-1185">Reference proteome</keyword>
<keyword evidence="1" id="KW-1133">Transmembrane helix</keyword>
<evidence type="ECO:0000313" key="3">
    <source>
        <dbReference type="Proteomes" id="UP000199092"/>
    </source>
</evidence>
<reference evidence="2 3" key="1">
    <citation type="submission" date="2016-10" db="EMBL/GenBank/DDBJ databases">
        <authorList>
            <person name="de Groot N.N."/>
        </authorList>
    </citation>
    <scope>NUCLEOTIDE SEQUENCE [LARGE SCALE GENOMIC DNA]</scope>
    <source>
        <strain evidence="2 3">DSM 21741</strain>
    </source>
</reference>
<protein>
    <submittedName>
        <fullName evidence="2">Uncharacterized protein</fullName>
    </submittedName>
</protein>
<feature type="transmembrane region" description="Helical" evidence="1">
    <location>
        <begin position="68"/>
        <end position="91"/>
    </location>
</feature>
<evidence type="ECO:0000313" key="2">
    <source>
        <dbReference type="EMBL" id="SDR68557.1"/>
    </source>
</evidence>
<dbReference type="STRING" id="546871.SAMN04488543_0032"/>
<gene>
    <name evidence="2" type="ORF">SAMN04488543_0032</name>
</gene>
<feature type="transmembrane region" description="Helical" evidence="1">
    <location>
        <begin position="36"/>
        <end position="56"/>
    </location>
</feature>